<dbReference type="InterPro" id="IPR036236">
    <property type="entry name" value="Znf_C2H2_sf"/>
</dbReference>
<evidence type="ECO:0000313" key="2">
    <source>
        <dbReference type="Proteomes" id="UP001627154"/>
    </source>
</evidence>
<evidence type="ECO:0008006" key="3">
    <source>
        <dbReference type="Google" id="ProtNLM"/>
    </source>
</evidence>
<reference evidence="1 2" key="1">
    <citation type="journal article" date="2024" name="bioRxiv">
        <title>A reference genome for Trichogramma kaykai: A tiny desert-dwelling parasitoid wasp with competing sex-ratio distorters.</title>
        <authorList>
            <person name="Culotta J."/>
            <person name="Lindsey A.R."/>
        </authorList>
    </citation>
    <scope>NUCLEOTIDE SEQUENCE [LARGE SCALE GENOMIC DNA]</scope>
    <source>
        <strain evidence="1 2">KSX58</strain>
    </source>
</reference>
<name>A0ABD2WV02_9HYME</name>
<dbReference type="SUPFAM" id="SSF57667">
    <property type="entry name" value="beta-beta-alpha zinc fingers"/>
    <property type="match status" value="1"/>
</dbReference>
<dbReference type="EMBL" id="JBJJXI010000072">
    <property type="protein sequence ID" value="KAL3396326.1"/>
    <property type="molecule type" value="Genomic_DNA"/>
</dbReference>
<organism evidence="1 2">
    <name type="scientific">Trichogramma kaykai</name>
    <dbReference type="NCBI Taxonomy" id="54128"/>
    <lineage>
        <taxon>Eukaryota</taxon>
        <taxon>Metazoa</taxon>
        <taxon>Ecdysozoa</taxon>
        <taxon>Arthropoda</taxon>
        <taxon>Hexapoda</taxon>
        <taxon>Insecta</taxon>
        <taxon>Pterygota</taxon>
        <taxon>Neoptera</taxon>
        <taxon>Endopterygota</taxon>
        <taxon>Hymenoptera</taxon>
        <taxon>Apocrita</taxon>
        <taxon>Proctotrupomorpha</taxon>
        <taxon>Chalcidoidea</taxon>
        <taxon>Trichogrammatidae</taxon>
        <taxon>Trichogramma</taxon>
    </lineage>
</organism>
<keyword evidence="2" id="KW-1185">Reference proteome</keyword>
<proteinExistence type="predicted"/>
<dbReference type="AlphaFoldDB" id="A0ABD2WV02"/>
<evidence type="ECO:0000313" key="1">
    <source>
        <dbReference type="EMBL" id="KAL3396326.1"/>
    </source>
</evidence>
<sequence length="84" mass="9859">MMEDVDLIGDPRSQTLSFYPPPHILFCNRCNKVFNDRSKFTTHVKHLCGYEQKQCPHCPFKTFYRLNAHVCKRRSSSPWSPTSP</sequence>
<accession>A0ABD2WV02</accession>
<gene>
    <name evidence="1" type="ORF">TKK_009741</name>
</gene>
<dbReference type="Proteomes" id="UP001627154">
    <property type="component" value="Unassembled WGS sequence"/>
</dbReference>
<comment type="caution">
    <text evidence="1">The sequence shown here is derived from an EMBL/GenBank/DDBJ whole genome shotgun (WGS) entry which is preliminary data.</text>
</comment>
<protein>
    <recommendedName>
        <fullName evidence="3">C2H2-type domain-containing protein</fullName>
    </recommendedName>
</protein>